<keyword evidence="4" id="KW-0564">Palmitate</keyword>
<dbReference type="InterPro" id="IPR050330">
    <property type="entry name" value="Bact_OuterMem_StrucFunc"/>
</dbReference>
<dbReference type="InterPro" id="IPR036737">
    <property type="entry name" value="OmpA-like_sf"/>
</dbReference>
<feature type="domain" description="OmpA-like" evidence="11">
    <location>
        <begin position="120"/>
        <end position="236"/>
    </location>
</feature>
<dbReference type="PROSITE" id="PS51123">
    <property type="entry name" value="OMPA_2"/>
    <property type="match status" value="1"/>
</dbReference>
<dbReference type="SUPFAM" id="SSF103088">
    <property type="entry name" value="OmpA-like"/>
    <property type="match status" value="1"/>
</dbReference>
<comment type="similarity">
    <text evidence="7">Belongs to the Pal lipoprotein family.</text>
</comment>
<dbReference type="Gene3D" id="3.30.1330.60">
    <property type="entry name" value="OmpA-like domain"/>
    <property type="match status" value="1"/>
</dbReference>
<gene>
    <name evidence="7" type="primary">pal</name>
    <name evidence="12" type="ORF">NIDE0460</name>
</gene>
<name>D8PAH6_9BACT</name>
<feature type="signal peptide" evidence="10">
    <location>
        <begin position="1"/>
        <end position="20"/>
    </location>
</feature>
<evidence type="ECO:0000256" key="3">
    <source>
        <dbReference type="ARBA" id="ARBA00023136"/>
    </source>
</evidence>
<evidence type="ECO:0000256" key="8">
    <source>
        <dbReference type="PROSITE-ProRule" id="PRU00473"/>
    </source>
</evidence>
<keyword evidence="2 10" id="KW-0732">Signal</keyword>
<evidence type="ECO:0000256" key="4">
    <source>
        <dbReference type="ARBA" id="ARBA00023139"/>
    </source>
</evidence>
<feature type="chain" id="PRO_5003119770" description="Peptidoglycan-associated protein" evidence="10">
    <location>
        <begin position="21"/>
        <end position="236"/>
    </location>
</feature>
<evidence type="ECO:0000256" key="1">
    <source>
        <dbReference type="ARBA" id="ARBA00004442"/>
    </source>
</evidence>
<evidence type="ECO:0000256" key="6">
    <source>
        <dbReference type="ARBA" id="ARBA00023288"/>
    </source>
</evidence>
<dbReference type="PANTHER" id="PTHR30329:SF21">
    <property type="entry name" value="LIPOPROTEIN YIAD-RELATED"/>
    <property type="match status" value="1"/>
</dbReference>
<dbReference type="eggNOG" id="COG2885">
    <property type="taxonomic scope" value="Bacteria"/>
</dbReference>
<evidence type="ECO:0000256" key="9">
    <source>
        <dbReference type="SAM" id="MobiDB-lite"/>
    </source>
</evidence>
<dbReference type="OrthoDB" id="9809164at2"/>
<dbReference type="GO" id="GO:0051301">
    <property type="term" value="P:cell division"/>
    <property type="evidence" value="ECO:0007669"/>
    <property type="project" value="InterPro"/>
</dbReference>
<dbReference type="PANTHER" id="PTHR30329">
    <property type="entry name" value="STATOR ELEMENT OF FLAGELLAR MOTOR COMPLEX"/>
    <property type="match status" value="1"/>
</dbReference>
<evidence type="ECO:0000313" key="13">
    <source>
        <dbReference type="Proteomes" id="UP000001660"/>
    </source>
</evidence>
<dbReference type="STRING" id="330214.NIDE0460"/>
<dbReference type="InterPro" id="IPR006664">
    <property type="entry name" value="OMP_bac"/>
</dbReference>
<dbReference type="HOGENOM" id="CLU_016890_9_0_0"/>
<dbReference type="PRINTS" id="PR01021">
    <property type="entry name" value="OMPADOMAIN"/>
</dbReference>
<keyword evidence="6" id="KW-0449">Lipoprotein</keyword>
<dbReference type="Proteomes" id="UP000001660">
    <property type="component" value="Chromosome"/>
</dbReference>
<feature type="compositionally biased region" description="Polar residues" evidence="9">
    <location>
        <begin position="32"/>
        <end position="44"/>
    </location>
</feature>
<dbReference type="EMBL" id="FP929003">
    <property type="protein sequence ID" value="CBK40235.1"/>
    <property type="molecule type" value="Genomic_DNA"/>
</dbReference>
<feature type="region of interest" description="Disordered" evidence="9">
    <location>
        <begin position="32"/>
        <end position="83"/>
    </location>
</feature>
<keyword evidence="3 8" id="KW-0472">Membrane</keyword>
<organism evidence="12 13">
    <name type="scientific">Nitrospira defluvii</name>
    <dbReference type="NCBI Taxonomy" id="330214"/>
    <lineage>
        <taxon>Bacteria</taxon>
        <taxon>Pseudomonadati</taxon>
        <taxon>Nitrospirota</taxon>
        <taxon>Nitrospiria</taxon>
        <taxon>Nitrospirales</taxon>
        <taxon>Nitrospiraceae</taxon>
        <taxon>Nitrospira</taxon>
    </lineage>
</organism>
<dbReference type="Pfam" id="PF00691">
    <property type="entry name" value="OmpA"/>
    <property type="match status" value="1"/>
</dbReference>
<accession>D8PAH6</accession>
<sequence length="236" mass="26214">MKYRGASQLMMSGMAMVLLAAPGCSNMKWFQSGSDDQSMSQEGRSGSEYAKRDSARDGQYPSLGREDGMSEPEGGKLRGFSPLVNGQISGEERLSRSNIGNMLMPVDRDEKWYAEIRREEAAAMEAGLKDVFYGYDRYSVSDNDGVVSLTTNADWLKENPKALLKISGHCDERGTHDYNLVLGEKRAKAAKSFLVDLGVNAKQVAIVSYGKDRPFCADHDEACHQQNRRGHMLLRK</sequence>
<proteinExistence type="inferred from homology"/>
<dbReference type="KEGG" id="nde:NIDE0460"/>
<reference evidence="12 13" key="1">
    <citation type="journal article" date="2010" name="Proc. Natl. Acad. Sci. U.S.A.">
        <title>A Nitrospira metagenome illuminates the physiology and evolution of globally important nitrite-oxidizing bacteria.</title>
        <authorList>
            <person name="Lucker S."/>
            <person name="Wagner M."/>
            <person name="Maixner F."/>
            <person name="Pelletier E."/>
            <person name="Koch H."/>
            <person name="Vacherie B."/>
            <person name="Rattei T."/>
            <person name="Sinninghe Damste J."/>
            <person name="Spieck E."/>
            <person name="Le Paslier D."/>
            <person name="Daims H."/>
        </authorList>
    </citation>
    <scope>NUCLEOTIDE SEQUENCE [LARGE SCALE GENOMIC DNA]</scope>
</reference>
<feature type="compositionally biased region" description="Basic and acidic residues" evidence="9">
    <location>
        <begin position="64"/>
        <end position="76"/>
    </location>
</feature>
<dbReference type="InterPro" id="IPR039001">
    <property type="entry name" value="Pal"/>
</dbReference>
<keyword evidence="13" id="KW-1185">Reference proteome</keyword>
<dbReference type="GO" id="GO:0009279">
    <property type="term" value="C:cell outer membrane"/>
    <property type="evidence" value="ECO:0007669"/>
    <property type="project" value="UniProtKB-SubCell"/>
</dbReference>
<evidence type="ECO:0000256" key="10">
    <source>
        <dbReference type="SAM" id="SignalP"/>
    </source>
</evidence>
<keyword evidence="5" id="KW-0998">Cell outer membrane</keyword>
<evidence type="ECO:0000259" key="11">
    <source>
        <dbReference type="PROSITE" id="PS51123"/>
    </source>
</evidence>
<dbReference type="InterPro" id="IPR006665">
    <property type="entry name" value="OmpA-like"/>
</dbReference>
<comment type="subcellular location">
    <subcellularLocation>
        <location evidence="1">Cell outer membrane</location>
    </subcellularLocation>
</comment>
<evidence type="ECO:0000313" key="12">
    <source>
        <dbReference type="EMBL" id="CBK40235.1"/>
    </source>
</evidence>
<evidence type="ECO:0000256" key="5">
    <source>
        <dbReference type="ARBA" id="ARBA00023237"/>
    </source>
</evidence>
<protein>
    <recommendedName>
        <fullName evidence="7">Peptidoglycan-associated protein</fullName>
    </recommendedName>
</protein>
<evidence type="ECO:0000256" key="7">
    <source>
        <dbReference type="HAMAP-Rule" id="MF_02204"/>
    </source>
</evidence>
<dbReference type="CDD" id="cd07185">
    <property type="entry name" value="OmpA_C-like"/>
    <property type="match status" value="1"/>
</dbReference>
<dbReference type="AlphaFoldDB" id="D8PAH6"/>
<dbReference type="HAMAP" id="MF_02204">
    <property type="entry name" value="Pal"/>
    <property type="match status" value="1"/>
</dbReference>
<evidence type="ECO:0000256" key="2">
    <source>
        <dbReference type="ARBA" id="ARBA00022729"/>
    </source>
</evidence>